<dbReference type="OrthoDB" id="2019572at2759"/>
<sequence length="566" mass="63480">MAIHQVLPDSGKFSDALTEATPTTLPGSWQSQGCWTDTDTVAPRTLSSSETTNTTWNDHREINNANANGRTLEPGAQRVLPYQHILQRNNSATNCLSQWQAYPAAGMEYGDKCYCGDEWYHWGAEHIALRFTNGRVTYSDIYLESTKSSRVWDRTTKLYARARESDVFCSAGLTLPDSGQEWSSDQRRRLVSGFDRVNGTNDWQENFNVNEVALQHRIDRRSAWEVVPVSYGHGQWFSLGRWWRTGKQWRTRTYLILPNPAGGRYVTLQRTDPLNLHPFLAVLPGGGVLVIYYNEAWILDEGGTIKQLPNVPGAVNNILGGKTYPLEGTAVLHPRHYLLPFTDPLTVMTCGGSIPGPAIALDNCVSITREVDNAHWVIERMPAKRVMTCMIALPDASFFILNGAQQNNRHSEERFWSAQALVWDMLVAIAIVPPGGSIGISSRRSPSIGTGEKSMFQFEKESTLASSYHSKRDTPGCNSCDWHAAVNFSSVNLLCETISVEESDEGDKFGINSLQAEHWWNTPINRLCVSRSQSARRRLVLSRSDTDAFMTYASIVPEFYRLETSL</sequence>
<dbReference type="PANTHER" id="PTHR32208:SF105">
    <property type="entry name" value="COPPER RADICAL OXIDASE"/>
    <property type="match status" value="1"/>
</dbReference>
<evidence type="ECO:0000313" key="3">
    <source>
        <dbReference type="EMBL" id="TDL19997.1"/>
    </source>
</evidence>
<dbReference type="PANTHER" id="PTHR32208">
    <property type="entry name" value="SECRETED PROTEIN-RELATED"/>
    <property type="match status" value="1"/>
</dbReference>
<dbReference type="AlphaFoldDB" id="A0A4Y7PX58"/>
<dbReference type="VEuPathDB" id="FungiDB:BD410DRAFT_805257"/>
<feature type="compositionally biased region" description="Polar residues" evidence="1">
    <location>
        <begin position="20"/>
        <end position="34"/>
    </location>
</feature>
<dbReference type="InterPro" id="IPR037293">
    <property type="entry name" value="Gal_Oxidase_central_sf"/>
</dbReference>
<dbReference type="Pfam" id="PF07250">
    <property type="entry name" value="Glyoxal_oxid_N"/>
    <property type="match status" value="1"/>
</dbReference>
<dbReference type="InterPro" id="IPR009880">
    <property type="entry name" value="Glyoxal_oxidase_N"/>
</dbReference>
<name>A0A4Y7PX58_9AGAM</name>
<feature type="domain" description="Glyoxal oxidase N-terminal" evidence="2">
    <location>
        <begin position="273"/>
        <end position="407"/>
    </location>
</feature>
<dbReference type="EMBL" id="ML170191">
    <property type="protein sequence ID" value="TDL19997.1"/>
    <property type="molecule type" value="Genomic_DNA"/>
</dbReference>
<dbReference type="STRING" id="50990.A0A4Y7PX58"/>
<dbReference type="Gene3D" id="2.130.10.80">
    <property type="entry name" value="Galactose oxidase/kelch, beta-propeller"/>
    <property type="match status" value="1"/>
</dbReference>
<organism evidence="3 4">
    <name type="scientific">Rickenella mellea</name>
    <dbReference type="NCBI Taxonomy" id="50990"/>
    <lineage>
        <taxon>Eukaryota</taxon>
        <taxon>Fungi</taxon>
        <taxon>Dikarya</taxon>
        <taxon>Basidiomycota</taxon>
        <taxon>Agaricomycotina</taxon>
        <taxon>Agaricomycetes</taxon>
        <taxon>Hymenochaetales</taxon>
        <taxon>Rickenellaceae</taxon>
        <taxon>Rickenella</taxon>
    </lineage>
</organism>
<dbReference type="Proteomes" id="UP000294933">
    <property type="component" value="Unassembled WGS sequence"/>
</dbReference>
<evidence type="ECO:0000256" key="1">
    <source>
        <dbReference type="SAM" id="MobiDB-lite"/>
    </source>
</evidence>
<proteinExistence type="predicted"/>
<protein>
    <recommendedName>
        <fullName evidence="2">Glyoxal oxidase N-terminal domain-containing protein</fullName>
    </recommendedName>
</protein>
<evidence type="ECO:0000313" key="4">
    <source>
        <dbReference type="Proteomes" id="UP000294933"/>
    </source>
</evidence>
<feature type="region of interest" description="Disordered" evidence="1">
    <location>
        <begin position="1"/>
        <end position="34"/>
    </location>
</feature>
<reference evidence="3 4" key="1">
    <citation type="submission" date="2018-06" db="EMBL/GenBank/DDBJ databases">
        <title>A transcriptomic atlas of mushroom development highlights an independent origin of complex multicellularity.</title>
        <authorList>
            <consortium name="DOE Joint Genome Institute"/>
            <person name="Krizsan K."/>
            <person name="Almasi E."/>
            <person name="Merenyi Z."/>
            <person name="Sahu N."/>
            <person name="Viragh M."/>
            <person name="Koszo T."/>
            <person name="Mondo S."/>
            <person name="Kiss B."/>
            <person name="Balint B."/>
            <person name="Kues U."/>
            <person name="Barry K."/>
            <person name="Hegedus J.C."/>
            <person name="Henrissat B."/>
            <person name="Johnson J."/>
            <person name="Lipzen A."/>
            <person name="Ohm R."/>
            <person name="Nagy I."/>
            <person name="Pangilinan J."/>
            <person name="Yan J."/>
            <person name="Xiong Y."/>
            <person name="Grigoriev I.V."/>
            <person name="Hibbett D.S."/>
            <person name="Nagy L.G."/>
        </authorList>
    </citation>
    <scope>NUCLEOTIDE SEQUENCE [LARGE SCALE GENOMIC DNA]</scope>
    <source>
        <strain evidence="3 4">SZMC22713</strain>
    </source>
</reference>
<accession>A0A4Y7PX58</accession>
<evidence type="ECO:0000259" key="2">
    <source>
        <dbReference type="Pfam" id="PF07250"/>
    </source>
</evidence>
<gene>
    <name evidence="3" type="ORF">BD410DRAFT_805257</name>
</gene>
<keyword evidence="4" id="KW-1185">Reference proteome</keyword>